<keyword evidence="4" id="KW-1185">Reference proteome</keyword>
<dbReference type="PANTHER" id="PTHR33155">
    <property type="entry name" value="FANTASTIC FOUR-LIKE PROTEIN (DUF3049)"/>
    <property type="match status" value="1"/>
</dbReference>
<reference evidence="3 4" key="1">
    <citation type="submission" date="2018-09" db="EMBL/GenBank/DDBJ databases">
        <title>A high-quality reference genome of wild soybean provides a powerful tool to mine soybean genomes.</title>
        <authorList>
            <person name="Xie M."/>
            <person name="Chung C.Y.L."/>
            <person name="Li M.-W."/>
            <person name="Wong F.-L."/>
            <person name="Chan T.-F."/>
            <person name="Lam H.-M."/>
        </authorList>
    </citation>
    <scope>NUCLEOTIDE SEQUENCE [LARGE SCALE GENOMIC DNA]</scope>
    <source>
        <strain evidence="4">cv. W05</strain>
        <tissue evidence="3">Hypocotyl of etiolated seedlings</tissue>
    </source>
</reference>
<name>A0A445IN41_GLYSO</name>
<evidence type="ECO:0000313" key="3">
    <source>
        <dbReference type="EMBL" id="RZB87461.1"/>
    </source>
</evidence>
<evidence type="ECO:0000259" key="2">
    <source>
        <dbReference type="Pfam" id="PF11250"/>
    </source>
</evidence>
<sequence>MMVLFLYVPILLSLSISFLIHVFKKHIHLFLLDCVTTFNSTNTMTNHNYKLHPNSPPTIMHMHVPDSPPPPNQIGFIEDVGEGIEGLVTCTKSLASFQSIDVSGEIDDNDNNDDEEDEDNCWRKTRVAEGRGIFPPPLSSLNGNGQPSFILVPVRKNGRLQLTKVRIKRPKILYATRQDGRLRLLLVPDQCVEDNAQEEEHEQELVDDTEEEDMRLVESMGEEEEDDEVVEEIISYDSEEKDVRIGELKFPNERSRKCHEVLNHIQSHHHHGHGSHHHHLHMYGFSIA</sequence>
<dbReference type="Gramene" id="XM_028327749.1">
    <property type="protein sequence ID" value="XP_028183550.1"/>
    <property type="gene ID" value="LOC114370404"/>
</dbReference>
<evidence type="ECO:0000313" key="4">
    <source>
        <dbReference type="Proteomes" id="UP000289340"/>
    </source>
</evidence>
<comment type="caution">
    <text evidence="3">The sequence shown here is derived from an EMBL/GenBank/DDBJ whole genome shotgun (WGS) entry which is preliminary data.</text>
</comment>
<dbReference type="Pfam" id="PF11250">
    <property type="entry name" value="FAF"/>
    <property type="match status" value="1"/>
</dbReference>
<evidence type="ECO:0000256" key="1">
    <source>
        <dbReference type="ARBA" id="ARBA00008690"/>
    </source>
</evidence>
<feature type="domain" description="FAF" evidence="2">
    <location>
        <begin position="134"/>
        <end position="186"/>
    </location>
</feature>
<accession>A0A445IN41</accession>
<dbReference type="InterPro" id="IPR021410">
    <property type="entry name" value="FAF"/>
</dbReference>
<proteinExistence type="inferred from homology"/>
<organism evidence="3 4">
    <name type="scientific">Glycine soja</name>
    <name type="common">Wild soybean</name>
    <dbReference type="NCBI Taxonomy" id="3848"/>
    <lineage>
        <taxon>Eukaryota</taxon>
        <taxon>Viridiplantae</taxon>
        <taxon>Streptophyta</taxon>
        <taxon>Embryophyta</taxon>
        <taxon>Tracheophyta</taxon>
        <taxon>Spermatophyta</taxon>
        <taxon>Magnoliopsida</taxon>
        <taxon>eudicotyledons</taxon>
        <taxon>Gunneridae</taxon>
        <taxon>Pentapetalae</taxon>
        <taxon>rosids</taxon>
        <taxon>fabids</taxon>
        <taxon>Fabales</taxon>
        <taxon>Fabaceae</taxon>
        <taxon>Papilionoideae</taxon>
        <taxon>50 kb inversion clade</taxon>
        <taxon>NPAAA clade</taxon>
        <taxon>indigoferoid/millettioid clade</taxon>
        <taxon>Phaseoleae</taxon>
        <taxon>Glycine</taxon>
        <taxon>Glycine subgen. Soja</taxon>
    </lineage>
</organism>
<dbReference type="AlphaFoldDB" id="A0A445IN41"/>
<gene>
    <name evidence="3" type="ORF">D0Y65_027195</name>
</gene>
<protein>
    <recommendedName>
        <fullName evidence="2">FAF domain-containing protein</fullName>
    </recommendedName>
</protein>
<dbReference type="Proteomes" id="UP000289340">
    <property type="component" value="Chromosome 10"/>
</dbReference>
<dbReference type="InterPro" id="IPR046431">
    <property type="entry name" value="FAF_dom"/>
</dbReference>
<dbReference type="PANTHER" id="PTHR33155:SF26">
    <property type="entry name" value="DUF3049 FAMILY PROTEIN"/>
    <property type="match status" value="1"/>
</dbReference>
<comment type="similarity">
    <text evidence="1">Belongs to the fantastic four family.</text>
</comment>
<dbReference type="EMBL" id="QZWG01000010">
    <property type="protein sequence ID" value="RZB87461.1"/>
    <property type="molecule type" value="Genomic_DNA"/>
</dbReference>